<feature type="signal peptide" evidence="5">
    <location>
        <begin position="1"/>
        <end position="24"/>
    </location>
</feature>
<sequence length="992" mass="108131">MRSVRSLCWAVYAALCVWGVSAGAATPTIGPDLADYSHTQWTAADGAPPGIGSMAQTADGWLWFGTADGLYRFDGVHFSRYRLPSRLGLNRDRVNLVRAAPNGDLYITYFAEGLSVLHPDGRVDAIPTPPLARNGIGDITIDSDSSLWVIAGNIQHYKDGRWRVVAEGPEWNSAPGISMLLDQRGDLWASSDKGVWRLDRKAERLVKVMDGGGQLLFAPDGRLWQLLDAATVRFVAQSGGVRPAAYAYAESIWGGVFDSDGALWQLDCAAPVCRVQPVTPTGVALQSGAVVQVSTLGQVRQLSGREAKNILEDREGNIWISTESGIDRFRHNRLLNSGLDGAGLKYSLSTDGAGHIWAADIGSGTLWQLTANGRPQAVARPPVTLVANGRQGAVFIGDKRSIERISKGGKEIIPLPPGPDGKPRDHRMLGILDDGKVLWTATMETGLIGWRDGKWLPASAFTLPDKIFQSGPAGVGQLWLATGDGTLVFYDDGKLTTSDIHQVGMATSVFLSGEPIVSGSDGTGVFKDGKLTMWRAADADVLRNISGLVVTRDGDRWLNGAAGLVHVRAEDWKRSIADPTQALRYEVFGALDGYPGRAVIESRWPTAMSPDGRHLWLLATGGVVQLDTAKLQRNRGTPQPAILSVTTDQRTYAADRALRLPPGSGHFRIDFTAPLLRAPESVRFEYRLEGVDTHWQDAGSRRSTSYTNVGAGDYVFRLRAFNEDGTPSVNEASLRVTVEPTLAQSLWFRISCVLALALLAFALYHYRIRQLSRRMAERLQVRVAERERIAIELHDTVLQSMHGVILHAENAVEKIEGQVETRDNLVRVIEHANNAIIEGRERVQSLRHGSDDELIDLFDALIEREGATLLVRVEQHSVSRALHLVVKDELYVVGREALRNAIRHASANQITLMLAYAAKELVLEVRDDGVGIPADILAAGGRPGHLGLDAMRRRAEQVGGKYSMASRPGETVVRIAIPARLAYLSDTQGRTV</sequence>
<dbReference type="InterPro" id="IPR050482">
    <property type="entry name" value="Sensor_HK_TwoCompSys"/>
</dbReference>
<dbReference type="PANTHER" id="PTHR24421">
    <property type="entry name" value="NITRATE/NITRITE SENSOR PROTEIN NARX-RELATED"/>
    <property type="match status" value="1"/>
</dbReference>
<protein>
    <recommendedName>
        <fullName evidence="6">Histidine kinase domain-containing protein</fullName>
    </recommendedName>
</protein>
<keyword evidence="3" id="KW-0902">Two-component regulatory system</keyword>
<keyword evidence="5" id="KW-0732">Signal</keyword>
<dbReference type="Pfam" id="PF02518">
    <property type="entry name" value="HATPase_c"/>
    <property type="match status" value="1"/>
</dbReference>
<evidence type="ECO:0000256" key="2">
    <source>
        <dbReference type="ARBA" id="ARBA00022777"/>
    </source>
</evidence>
<dbReference type="InterPro" id="IPR005467">
    <property type="entry name" value="His_kinase_dom"/>
</dbReference>
<keyword evidence="4" id="KW-0472">Membrane</keyword>
<keyword evidence="4" id="KW-0812">Transmembrane</keyword>
<organism evidence="7 8">
    <name type="scientific">Duganella levis</name>
    <dbReference type="NCBI Taxonomy" id="2692169"/>
    <lineage>
        <taxon>Bacteria</taxon>
        <taxon>Pseudomonadati</taxon>
        <taxon>Pseudomonadota</taxon>
        <taxon>Betaproteobacteria</taxon>
        <taxon>Burkholderiales</taxon>
        <taxon>Oxalobacteraceae</taxon>
        <taxon>Telluria group</taxon>
        <taxon>Duganella</taxon>
    </lineage>
</organism>
<evidence type="ECO:0000256" key="1">
    <source>
        <dbReference type="ARBA" id="ARBA00022679"/>
    </source>
</evidence>
<gene>
    <name evidence="7" type="ORF">GTP69_22780</name>
</gene>
<keyword evidence="4" id="KW-1133">Transmembrane helix</keyword>
<dbReference type="SUPFAM" id="SSF63829">
    <property type="entry name" value="Calcium-dependent phosphotriesterase"/>
    <property type="match status" value="2"/>
</dbReference>
<dbReference type="SUPFAM" id="SSF82171">
    <property type="entry name" value="DPP6 N-terminal domain-like"/>
    <property type="match status" value="1"/>
</dbReference>
<dbReference type="Gene3D" id="2.60.40.10">
    <property type="entry name" value="Immunoglobulins"/>
    <property type="match status" value="1"/>
</dbReference>
<accession>A0ABW9W6A2</accession>
<dbReference type="Gene3D" id="3.30.565.10">
    <property type="entry name" value="Histidine kinase-like ATPase, C-terminal domain"/>
    <property type="match status" value="1"/>
</dbReference>
<feature type="chain" id="PRO_5045302490" description="Histidine kinase domain-containing protein" evidence="5">
    <location>
        <begin position="25"/>
        <end position="992"/>
    </location>
</feature>
<dbReference type="Pfam" id="PF07730">
    <property type="entry name" value="HisKA_3"/>
    <property type="match status" value="1"/>
</dbReference>
<dbReference type="InterPro" id="IPR003594">
    <property type="entry name" value="HATPase_dom"/>
</dbReference>
<dbReference type="CDD" id="cd16917">
    <property type="entry name" value="HATPase_UhpB-NarQ-NarX-like"/>
    <property type="match status" value="1"/>
</dbReference>
<evidence type="ECO:0000259" key="6">
    <source>
        <dbReference type="PROSITE" id="PS50109"/>
    </source>
</evidence>
<keyword evidence="1" id="KW-0808">Transferase</keyword>
<reference evidence="7 8" key="1">
    <citation type="submission" date="2019-12" db="EMBL/GenBank/DDBJ databases">
        <title>Novel species isolated from a subtropical stream in China.</title>
        <authorList>
            <person name="Lu H."/>
        </authorList>
    </citation>
    <scope>NUCLEOTIDE SEQUENCE [LARGE SCALE GENOMIC DNA]</scope>
    <source>
        <strain evidence="7 8">CY42W</strain>
    </source>
</reference>
<dbReference type="PANTHER" id="PTHR24421:SF62">
    <property type="entry name" value="SENSORY TRANSDUCTION HISTIDINE KINASE"/>
    <property type="match status" value="1"/>
</dbReference>
<evidence type="ECO:0000256" key="3">
    <source>
        <dbReference type="ARBA" id="ARBA00023012"/>
    </source>
</evidence>
<dbReference type="Gene3D" id="2.130.10.10">
    <property type="entry name" value="YVTN repeat-like/Quinoprotein amine dehydrogenase"/>
    <property type="match status" value="2"/>
</dbReference>
<proteinExistence type="predicted"/>
<keyword evidence="2" id="KW-0418">Kinase</keyword>
<name>A0ABW9W6A2_9BURK</name>
<dbReference type="InterPro" id="IPR011110">
    <property type="entry name" value="Reg_prop"/>
</dbReference>
<evidence type="ECO:0000256" key="5">
    <source>
        <dbReference type="SAM" id="SignalP"/>
    </source>
</evidence>
<dbReference type="InterPro" id="IPR015943">
    <property type="entry name" value="WD40/YVTN_repeat-like_dom_sf"/>
</dbReference>
<evidence type="ECO:0000313" key="7">
    <source>
        <dbReference type="EMBL" id="MYN29233.1"/>
    </source>
</evidence>
<dbReference type="SUPFAM" id="SSF55874">
    <property type="entry name" value="ATPase domain of HSP90 chaperone/DNA topoisomerase II/histidine kinase"/>
    <property type="match status" value="1"/>
</dbReference>
<feature type="domain" description="Histidine kinase" evidence="6">
    <location>
        <begin position="888"/>
        <end position="981"/>
    </location>
</feature>
<evidence type="ECO:0000256" key="4">
    <source>
        <dbReference type="SAM" id="Phobius"/>
    </source>
</evidence>
<dbReference type="RefSeq" id="WP_161057003.1">
    <property type="nucleotide sequence ID" value="NZ_WWCT01000021.1"/>
</dbReference>
<keyword evidence="8" id="KW-1185">Reference proteome</keyword>
<dbReference type="InterPro" id="IPR036890">
    <property type="entry name" value="HATPase_C_sf"/>
</dbReference>
<dbReference type="Gene3D" id="1.20.5.1930">
    <property type="match status" value="1"/>
</dbReference>
<dbReference type="InterPro" id="IPR013783">
    <property type="entry name" value="Ig-like_fold"/>
</dbReference>
<comment type="caution">
    <text evidence="7">The sequence shown here is derived from an EMBL/GenBank/DDBJ whole genome shotgun (WGS) entry which is preliminary data.</text>
</comment>
<dbReference type="PROSITE" id="PS50109">
    <property type="entry name" value="HIS_KIN"/>
    <property type="match status" value="1"/>
</dbReference>
<dbReference type="Pfam" id="PF07495">
    <property type="entry name" value="Y_Y_Y"/>
    <property type="match status" value="1"/>
</dbReference>
<dbReference type="Pfam" id="PF07494">
    <property type="entry name" value="Reg_prop"/>
    <property type="match status" value="1"/>
</dbReference>
<dbReference type="EMBL" id="WWCT01000021">
    <property type="protein sequence ID" value="MYN29233.1"/>
    <property type="molecule type" value="Genomic_DNA"/>
</dbReference>
<dbReference type="InterPro" id="IPR011712">
    <property type="entry name" value="Sig_transdc_His_kin_sub3_dim/P"/>
</dbReference>
<dbReference type="Proteomes" id="UP000642144">
    <property type="component" value="Unassembled WGS sequence"/>
</dbReference>
<dbReference type="InterPro" id="IPR011123">
    <property type="entry name" value="Y_Y_Y"/>
</dbReference>
<feature type="transmembrane region" description="Helical" evidence="4">
    <location>
        <begin position="746"/>
        <end position="766"/>
    </location>
</feature>
<evidence type="ECO:0000313" key="8">
    <source>
        <dbReference type="Proteomes" id="UP000642144"/>
    </source>
</evidence>
<dbReference type="SMART" id="SM00387">
    <property type="entry name" value="HATPase_c"/>
    <property type="match status" value="1"/>
</dbReference>